<feature type="transmembrane region" description="Helical" evidence="9">
    <location>
        <begin position="295"/>
        <end position="315"/>
    </location>
</feature>
<evidence type="ECO:0000313" key="11">
    <source>
        <dbReference type="Proteomes" id="UP000887540"/>
    </source>
</evidence>
<evidence type="ECO:0000313" key="12">
    <source>
        <dbReference type="WBParaSite" id="ACRNAN_scaffold13888.g9966.t1"/>
    </source>
</evidence>
<keyword evidence="5 8" id="KW-0406">Ion transport</keyword>
<name>A0A914CUG0_9BILA</name>
<sequence length="525" mass="59784">MGEHNGFSASFNFNLFCYDDEHGLLREAKEVDFSNDCYPSSSSGSDDKNCEYFSQIEKLPFIDEDELVSGSDFNKIPSSSARPFLHLKIPDPWDKQLTWNSECRSSPSTSRYVQFDQFRPGRLPRFHSPYSIWKEKFMKERGCDEDRLFSEIFWTSLPHLIINFSASMYIILGALLFQILDEEIGKQPFFQAVLFTFTTITTIGYGNVVPTTHLSRIFCIAYTIFGVPLVFMALSQGGQFLAEGYWILVTSLSKHRHLVSDDESRLPLRIVLILLILHSFVGGMFYHFWIDEMPFISAVYFSFISITTIGFGEFIPSPVNNFEALVTIFYLVFGIVIMSTLVGSLSNHLRKLHYIGRKRVDDAKNVEVWFGGARLSIKELVHVVGNQFDVSPMQLHELLHELDQILSLAFNPTGTDTPTSSSTNVEANIENNQLTVLSKRSEKSVKALTPSIFSSKFEDQEQHEKLIRALGTFHHISMSKNRNRSFSGLSNSKTCVKMPTDLLSANFGESRRNSLPPLNYYRNAL</sequence>
<feature type="transmembrane region" description="Helical" evidence="9">
    <location>
        <begin position="220"/>
        <end position="248"/>
    </location>
</feature>
<dbReference type="InterPro" id="IPR013099">
    <property type="entry name" value="K_chnl_dom"/>
</dbReference>
<dbReference type="GO" id="GO:0015271">
    <property type="term" value="F:outward rectifier potassium channel activity"/>
    <property type="evidence" value="ECO:0007669"/>
    <property type="project" value="TreeGrafter"/>
</dbReference>
<dbReference type="SUPFAM" id="SSF81324">
    <property type="entry name" value="Voltage-gated potassium channels"/>
    <property type="match status" value="2"/>
</dbReference>
<dbReference type="GO" id="GO:0022841">
    <property type="term" value="F:potassium ion leak channel activity"/>
    <property type="evidence" value="ECO:0007669"/>
    <property type="project" value="TreeGrafter"/>
</dbReference>
<dbReference type="WBParaSite" id="ACRNAN_scaffold13888.g9966.t1">
    <property type="protein sequence ID" value="ACRNAN_scaffold13888.g9966.t1"/>
    <property type="gene ID" value="ACRNAN_scaffold13888.g9966"/>
</dbReference>
<accession>A0A914CUG0</accession>
<dbReference type="GO" id="GO:0005886">
    <property type="term" value="C:plasma membrane"/>
    <property type="evidence" value="ECO:0007669"/>
    <property type="project" value="TreeGrafter"/>
</dbReference>
<reference evidence="12" key="1">
    <citation type="submission" date="2022-11" db="UniProtKB">
        <authorList>
            <consortium name="WormBaseParasite"/>
        </authorList>
    </citation>
    <scope>IDENTIFICATION</scope>
</reference>
<dbReference type="PRINTS" id="PR01333">
    <property type="entry name" value="2POREKCHANEL"/>
</dbReference>
<dbReference type="Pfam" id="PF07885">
    <property type="entry name" value="Ion_trans_2"/>
    <property type="match status" value="2"/>
</dbReference>
<evidence type="ECO:0000256" key="6">
    <source>
        <dbReference type="ARBA" id="ARBA00023136"/>
    </source>
</evidence>
<evidence type="ECO:0000256" key="7">
    <source>
        <dbReference type="ARBA" id="ARBA00023303"/>
    </source>
</evidence>
<keyword evidence="7 8" id="KW-0407">Ion channel</keyword>
<evidence type="ECO:0000259" key="10">
    <source>
        <dbReference type="Pfam" id="PF07885"/>
    </source>
</evidence>
<feature type="transmembrane region" description="Helical" evidence="9">
    <location>
        <begin position="157"/>
        <end position="177"/>
    </location>
</feature>
<evidence type="ECO:0000256" key="4">
    <source>
        <dbReference type="ARBA" id="ARBA00022989"/>
    </source>
</evidence>
<evidence type="ECO:0000256" key="2">
    <source>
        <dbReference type="ARBA" id="ARBA00022448"/>
    </source>
</evidence>
<keyword evidence="6 9" id="KW-0472">Membrane</keyword>
<feature type="transmembrane region" description="Helical" evidence="9">
    <location>
        <begin position="268"/>
        <end position="288"/>
    </location>
</feature>
<proteinExistence type="inferred from homology"/>
<dbReference type="Gene3D" id="1.10.287.70">
    <property type="match status" value="1"/>
</dbReference>
<comment type="subcellular location">
    <subcellularLocation>
        <location evidence="1">Membrane</location>
        <topology evidence="1">Multi-pass membrane protein</topology>
    </subcellularLocation>
</comment>
<keyword evidence="2 8" id="KW-0813">Transport</keyword>
<organism evidence="11 12">
    <name type="scientific">Acrobeloides nanus</name>
    <dbReference type="NCBI Taxonomy" id="290746"/>
    <lineage>
        <taxon>Eukaryota</taxon>
        <taxon>Metazoa</taxon>
        <taxon>Ecdysozoa</taxon>
        <taxon>Nematoda</taxon>
        <taxon>Chromadorea</taxon>
        <taxon>Rhabditida</taxon>
        <taxon>Tylenchina</taxon>
        <taxon>Cephalobomorpha</taxon>
        <taxon>Cephaloboidea</taxon>
        <taxon>Cephalobidae</taxon>
        <taxon>Acrobeloides</taxon>
    </lineage>
</organism>
<dbReference type="PANTHER" id="PTHR11003:SF335">
    <property type="entry name" value="POTASSIUM CHANNEL DOMAIN-CONTAINING PROTEIN"/>
    <property type="match status" value="1"/>
</dbReference>
<feature type="transmembrane region" description="Helical" evidence="9">
    <location>
        <begin position="327"/>
        <end position="349"/>
    </location>
</feature>
<evidence type="ECO:0000256" key="8">
    <source>
        <dbReference type="RuleBase" id="RU003857"/>
    </source>
</evidence>
<dbReference type="GO" id="GO:0030322">
    <property type="term" value="P:stabilization of membrane potential"/>
    <property type="evidence" value="ECO:0007669"/>
    <property type="project" value="TreeGrafter"/>
</dbReference>
<dbReference type="PANTHER" id="PTHR11003">
    <property type="entry name" value="POTASSIUM CHANNEL, SUBFAMILY K"/>
    <property type="match status" value="1"/>
</dbReference>
<comment type="similarity">
    <text evidence="8">Belongs to the two pore domain potassium channel (TC 1.A.1.8) family.</text>
</comment>
<dbReference type="Proteomes" id="UP000887540">
    <property type="component" value="Unplaced"/>
</dbReference>
<keyword evidence="3 8" id="KW-0812">Transmembrane</keyword>
<keyword evidence="4 9" id="KW-1133">Transmembrane helix</keyword>
<keyword evidence="11" id="KW-1185">Reference proteome</keyword>
<dbReference type="AlphaFoldDB" id="A0A914CUG0"/>
<protein>
    <submittedName>
        <fullName evidence="12">Potassium channel domain-containing protein</fullName>
    </submittedName>
</protein>
<evidence type="ECO:0000256" key="9">
    <source>
        <dbReference type="SAM" id="Phobius"/>
    </source>
</evidence>
<feature type="domain" description="Potassium channel" evidence="10">
    <location>
        <begin position="167"/>
        <end position="242"/>
    </location>
</feature>
<feature type="transmembrane region" description="Helical" evidence="9">
    <location>
        <begin position="189"/>
        <end position="208"/>
    </location>
</feature>
<evidence type="ECO:0000256" key="3">
    <source>
        <dbReference type="ARBA" id="ARBA00022692"/>
    </source>
</evidence>
<dbReference type="InterPro" id="IPR003280">
    <property type="entry name" value="2pore_dom_K_chnl"/>
</dbReference>
<feature type="domain" description="Potassium channel" evidence="10">
    <location>
        <begin position="274"/>
        <end position="349"/>
    </location>
</feature>
<evidence type="ECO:0000256" key="5">
    <source>
        <dbReference type="ARBA" id="ARBA00023065"/>
    </source>
</evidence>
<evidence type="ECO:0000256" key="1">
    <source>
        <dbReference type="ARBA" id="ARBA00004141"/>
    </source>
</evidence>